<dbReference type="EMBL" id="RUTY01000041">
    <property type="protein sequence ID" value="MLE33145.1"/>
    <property type="molecule type" value="Genomic_DNA"/>
</dbReference>
<reference evidence="1" key="1">
    <citation type="submission" date="2018-10" db="EMBL/GenBank/DDBJ databases">
        <authorList>
            <consortium name="PulseNet: The National Subtyping Network for Foodborne Disease Surveillance"/>
            <person name="Tarr C.L."/>
            <person name="Trees E."/>
            <person name="Katz L.S."/>
            <person name="Carleton-Romer H.A."/>
            <person name="Stroika S."/>
            <person name="Kucerova Z."/>
            <person name="Roache K.F."/>
            <person name="Sabol A.L."/>
            <person name="Besser J."/>
            <person name="Gerner-Smidt P."/>
        </authorList>
    </citation>
    <scope>NUCLEOTIDE SEQUENCE [LARGE SCALE GENOMIC DNA]</scope>
    <source>
        <strain evidence="1">PNUSAS056479</strain>
    </source>
</reference>
<sequence length="141" mass="16287">MKHNKWNPAFKLDVMNVIKDLSIKGLCVGSSIAQLHEIMGEPELPVARMGKKSKIYYWLYGNVSFLSEGDYVIAIDIDFHSNRERVITFDKTMNWEINDWLNLANENEFDINNDNKLFYLTHDGISICLSQNGRLGMVSLR</sequence>
<evidence type="ECO:0000313" key="1">
    <source>
        <dbReference type="EMBL" id="MLE33145.1"/>
    </source>
</evidence>
<proteinExistence type="predicted"/>
<name>A0A3H6INE5_SALER</name>
<organism evidence="1">
    <name type="scientific">Salmonella enterica</name>
    <name type="common">Salmonella choleraesuis</name>
    <dbReference type="NCBI Taxonomy" id="28901"/>
    <lineage>
        <taxon>Bacteria</taxon>
        <taxon>Pseudomonadati</taxon>
        <taxon>Pseudomonadota</taxon>
        <taxon>Gammaproteobacteria</taxon>
        <taxon>Enterobacterales</taxon>
        <taxon>Enterobacteriaceae</taxon>
        <taxon>Salmonella</taxon>
    </lineage>
</organism>
<dbReference type="Proteomes" id="UP000885317">
    <property type="component" value="Unassembled WGS sequence"/>
</dbReference>
<comment type="caution">
    <text evidence="1">The sequence shown here is derived from an EMBL/GenBank/DDBJ whole genome shotgun (WGS) entry which is preliminary data.</text>
</comment>
<protein>
    <submittedName>
        <fullName evidence="1">Uncharacterized protein</fullName>
    </submittedName>
</protein>
<dbReference type="AlphaFoldDB" id="A0A3H6INE5"/>
<dbReference type="RefSeq" id="WP_000682228.1">
    <property type="nucleotide sequence ID" value="NZ_CBJYMR010000032.1"/>
</dbReference>
<gene>
    <name evidence="1" type="ORF">EBH50_25195</name>
</gene>
<accession>A0A3H6INE5</accession>